<feature type="region of interest" description="Disordered" evidence="1">
    <location>
        <begin position="109"/>
        <end position="140"/>
    </location>
</feature>
<proteinExistence type="predicted"/>
<feature type="compositionally biased region" description="Low complexity" evidence="1">
    <location>
        <begin position="33"/>
        <end position="48"/>
    </location>
</feature>
<feature type="compositionally biased region" description="Polar residues" evidence="1">
    <location>
        <begin position="131"/>
        <end position="140"/>
    </location>
</feature>
<gene>
    <name evidence="2" type="ORF">EHQ43_10265</name>
</gene>
<evidence type="ECO:0000313" key="2">
    <source>
        <dbReference type="EMBL" id="TGL05015.1"/>
    </source>
</evidence>
<evidence type="ECO:0000256" key="1">
    <source>
        <dbReference type="SAM" id="MobiDB-lite"/>
    </source>
</evidence>
<dbReference type="Proteomes" id="UP000297641">
    <property type="component" value="Unassembled WGS sequence"/>
</dbReference>
<name>A0A7I0IP52_9LEPT</name>
<dbReference type="RefSeq" id="WP_135771146.1">
    <property type="nucleotide sequence ID" value="NZ_RQFT01000009.1"/>
</dbReference>
<reference evidence="2 3" key="1">
    <citation type="journal article" date="2019" name="PLoS Negl. Trop. Dis.">
        <title>Revisiting the worldwide diversity of Leptospira species in the environment.</title>
        <authorList>
            <person name="Vincent A.T."/>
            <person name="Schiettekatte O."/>
            <person name="Bourhy P."/>
            <person name="Veyrier F.J."/>
            <person name="Picardeau M."/>
        </authorList>
    </citation>
    <scope>NUCLEOTIDE SEQUENCE [LARGE SCALE GENOMIC DNA]</scope>
    <source>
        <strain evidence="2 3">201800273</strain>
    </source>
</reference>
<sequence length="571" mass="60132">MAEVLIDVDSIASKLAQKLGPEMVAEISKRQKSAGSGNDDSSGGSKKGSPSKRKETKKESLTDKTVNSYKEGAELSTLDQDASELRSGRFSGVIGRRIDSAKKIKDKIQEERKKRAEKYGDVSRSQDDSNHLGNQMSGQYEINGRQKYNILEVKEARIMNIHMKGGLGGSGSFGGGVSIPGRDNGPTPASQVNQLGSNMEKRNEGVSKAGQGFASGIGIPVVGAILGATVAAISTMGGMHQQALQAQEGTFSAYRGQGGRLGSGITSENGIVRTPELAQLGIARARILGGDPNSQIGMNARYGTGLGVRFGVTQGLGGSAGAELFAKMRKFGGFDESESSLKKIMSDGIRSGFNGLRQAEFMQQVTGISENAYNSGMGIQSADKIAGAFSGLSGAGIRDNRLSSVYSAMNDNMTKDGGQMNSMLVAHHMQQNGGDYLAAMAAAEEGMGSQANIGAINKMTQGMDPKTKAIWMKKQGLITATEGQNSISLGKDILTEAGKTTTVSFEGRDAGNDVRNVSGQTQITHSNQLDAAAMGEAFEAAYAVQNKIFDLMIKLAKSGNETVAKLKRYLD</sequence>
<accession>A0A7I0IP52</accession>
<feature type="compositionally biased region" description="Basic and acidic residues" evidence="1">
    <location>
        <begin position="109"/>
        <end position="130"/>
    </location>
</feature>
<protein>
    <submittedName>
        <fullName evidence="2">Uncharacterized protein</fullName>
    </submittedName>
</protein>
<comment type="caution">
    <text evidence="2">The sequence shown here is derived from an EMBL/GenBank/DDBJ whole genome shotgun (WGS) entry which is preliminary data.</text>
</comment>
<organism evidence="2 3">
    <name type="scientific">Leptospira bouyouniensis</name>
    <dbReference type="NCBI Taxonomy" id="2484911"/>
    <lineage>
        <taxon>Bacteria</taxon>
        <taxon>Pseudomonadati</taxon>
        <taxon>Spirochaetota</taxon>
        <taxon>Spirochaetia</taxon>
        <taxon>Leptospirales</taxon>
        <taxon>Leptospiraceae</taxon>
        <taxon>Leptospira</taxon>
    </lineage>
</organism>
<evidence type="ECO:0000313" key="3">
    <source>
        <dbReference type="Proteomes" id="UP000297641"/>
    </source>
</evidence>
<dbReference type="EMBL" id="RQFT01000009">
    <property type="protein sequence ID" value="TGL05015.1"/>
    <property type="molecule type" value="Genomic_DNA"/>
</dbReference>
<feature type="region of interest" description="Disordered" evidence="1">
    <location>
        <begin position="26"/>
        <end position="82"/>
    </location>
</feature>
<dbReference type="AlphaFoldDB" id="A0A7I0IP52"/>
<feature type="compositionally biased region" description="Basic and acidic residues" evidence="1">
    <location>
        <begin position="52"/>
        <end position="62"/>
    </location>
</feature>